<name>A0A3G2S5X2_MALR7</name>
<protein>
    <submittedName>
        <fullName evidence="3">Uncharacterized protein</fullName>
    </submittedName>
</protein>
<sequence>MEAGGLYTPRPKHLGILRSPHTPGTGSSVRFGMRSYEDGEESLLTASVSSRTDESDARPPVDTTLGGDSLDMSFTESFLRREVDGALAGLDLQDDPRTPFRHPPDSEAPNTVKPHKPQDVEDSPPLPPSPEAPRSTSPLSSPTIRPSRRLPSAVPNTSAETSEAHPDPTSPPSETVAMPAAEATKDAESPEALPADEVSEETNPLASSLSHTDTSYGSSSWATPRSARSPHSPSQWPGMYEFSYLSDKEALDDVDTGPLVPFAAQELSSKLFSIETLGTIDTRELFDMIAALDRTHTERTIFLQHRLARTHRLVQMLRAQLQQAHDRIHVFESHIQAFVQQNDEKDGGAAWETLHALTERLEARLEIMHRLPPSSPPSPSPRSPFDVDALRQELDAERKQLENERRDLEIRRAEPGNNVQDEVQRAIEATREACRRDADVRVLVARQEAAEALREVQARLTEAETRPTLDADLEQAHERIAELERHVARAEEQRSSEYHALQTKSKQAEARCDALYAELDRCQRERDEMEAGLKADMGTWQQRVRTLEHDVAHRDLQAVQLQKQCDRLSQETHHFSLALAAKDQELSMLKRGTKGSAYWDLITQRTRRPERRALQNKTNLHARSTQETVDMAQKVLRTHHMVAE</sequence>
<evidence type="ECO:0000256" key="1">
    <source>
        <dbReference type="SAM" id="Coils"/>
    </source>
</evidence>
<dbReference type="STRING" id="425264.A0A3G2S5X2"/>
<feature type="coiled-coil region" evidence="1">
    <location>
        <begin position="387"/>
        <end position="414"/>
    </location>
</feature>
<feature type="region of interest" description="Disordered" evidence="2">
    <location>
        <begin position="1"/>
        <end position="70"/>
    </location>
</feature>
<feature type="coiled-coil region" evidence="1">
    <location>
        <begin position="446"/>
        <end position="532"/>
    </location>
</feature>
<gene>
    <name evidence="3" type="ORF">DNF11_2505</name>
</gene>
<feature type="compositionally biased region" description="Polar residues" evidence="2">
    <location>
        <begin position="201"/>
        <end position="223"/>
    </location>
</feature>
<feature type="compositionally biased region" description="Basic and acidic residues" evidence="2">
    <location>
        <begin position="94"/>
        <end position="105"/>
    </location>
</feature>
<proteinExistence type="predicted"/>
<dbReference type="EMBL" id="CP033151">
    <property type="protein sequence ID" value="AYO43455.1"/>
    <property type="molecule type" value="Genomic_DNA"/>
</dbReference>
<dbReference type="OrthoDB" id="2593174at2759"/>
<dbReference type="AlphaFoldDB" id="A0A3G2S5X2"/>
<dbReference type="Proteomes" id="UP000269793">
    <property type="component" value="Chromosome IV"/>
</dbReference>
<evidence type="ECO:0000313" key="4">
    <source>
        <dbReference type="Proteomes" id="UP000269793"/>
    </source>
</evidence>
<keyword evidence="1" id="KW-0175">Coiled coil</keyword>
<keyword evidence="4" id="KW-1185">Reference proteome</keyword>
<evidence type="ECO:0000313" key="3">
    <source>
        <dbReference type="EMBL" id="AYO43455.1"/>
    </source>
</evidence>
<reference evidence="3 4" key="1">
    <citation type="submission" date="2018-10" db="EMBL/GenBank/DDBJ databases">
        <title>Complete genome sequence of Malassezia restricta CBS 7877.</title>
        <authorList>
            <person name="Morand S.C."/>
            <person name="Bertignac M."/>
            <person name="Iltis A."/>
            <person name="Kolder I."/>
            <person name="Pirovano W."/>
            <person name="Jourdain R."/>
            <person name="Clavaud C."/>
        </authorList>
    </citation>
    <scope>NUCLEOTIDE SEQUENCE [LARGE SCALE GENOMIC DNA]</scope>
    <source>
        <strain evidence="3 4">CBS 7877</strain>
    </source>
</reference>
<accession>A0A3G2S5X2</accession>
<evidence type="ECO:0000256" key="2">
    <source>
        <dbReference type="SAM" id="MobiDB-lite"/>
    </source>
</evidence>
<organism evidence="3 4">
    <name type="scientific">Malassezia restricta (strain ATCC 96810 / NBRC 103918 / CBS 7877)</name>
    <name type="common">Seborrheic dermatitis infection agent</name>
    <dbReference type="NCBI Taxonomy" id="425264"/>
    <lineage>
        <taxon>Eukaryota</taxon>
        <taxon>Fungi</taxon>
        <taxon>Dikarya</taxon>
        <taxon>Basidiomycota</taxon>
        <taxon>Ustilaginomycotina</taxon>
        <taxon>Malasseziomycetes</taxon>
        <taxon>Malasseziales</taxon>
        <taxon>Malasseziaceae</taxon>
        <taxon>Malassezia</taxon>
    </lineage>
</organism>
<dbReference type="VEuPathDB" id="FungiDB:DNF11_2505"/>
<feature type="region of interest" description="Disordered" evidence="2">
    <location>
        <begin position="86"/>
        <end position="236"/>
    </location>
</feature>